<comment type="similarity">
    <text evidence="3">Belongs to the glycosyltransferase 9 family.</text>
</comment>
<dbReference type="EMBL" id="CP020660">
    <property type="protein sequence ID" value="ATF08823.1"/>
    <property type="molecule type" value="Genomic_DNA"/>
</dbReference>
<dbReference type="SUPFAM" id="SSF53756">
    <property type="entry name" value="UDP-Glycosyltransferase/glycogen phosphorylase"/>
    <property type="match status" value="1"/>
</dbReference>
<dbReference type="Pfam" id="PF01075">
    <property type="entry name" value="Glyco_transf_9"/>
    <property type="match status" value="1"/>
</dbReference>
<dbReference type="PANTHER" id="PTHR30160:SF7">
    <property type="entry name" value="ADP-HEPTOSE--LPS HEPTOSYLTRANSFERASE 2"/>
    <property type="match status" value="1"/>
</dbReference>
<evidence type="ECO:0000256" key="3">
    <source>
        <dbReference type="ARBA" id="ARBA00043995"/>
    </source>
</evidence>
<evidence type="ECO:0000256" key="5">
    <source>
        <dbReference type="ARBA" id="ARBA00047503"/>
    </source>
</evidence>
<keyword evidence="1 6" id="KW-0328">Glycosyltransferase</keyword>
<dbReference type="Proteomes" id="UP000218160">
    <property type="component" value="Chromosome 1"/>
</dbReference>
<dbReference type="FunFam" id="3.40.50.2000:FF:000023">
    <property type="entry name" value="ADP-heptose--LPS heptosyltransferase II"/>
    <property type="match status" value="1"/>
</dbReference>
<sequence length="346" mass="38395">MNILIIGPSWIGDMVMSQSLYKRLKGRHPEACIDVLAPAWCKPILGRMPEINRVIEMPVGHGQFNICTRWALGRSLRSYHYDHAYVLPNSVKSALIPLFAKIPKRTGWKGEFRFGFLSDLRPDRNIFQFMVERYVALAHDENKMLSEVSLESIANPALNVDKENQSVCLQRFQISPNLPIIGLCSGAEFGPTKRWPERYYADIASKLISEGNQVCLFGGPNDKAVTTNIMNMLSDNNKNMCFNLAGETSLIDAVDLIATCHTVFSNDSGLMHVAAAVGANIIAIYGSSSSKYTPPLSDNVKIVNADISCRPCFKRKCPLVHLNCLNALLPSQVLIAYKALTSTSRN</sequence>
<dbReference type="GO" id="GO:0005829">
    <property type="term" value="C:cytosol"/>
    <property type="evidence" value="ECO:0007669"/>
    <property type="project" value="TreeGrafter"/>
</dbReference>
<dbReference type="AlphaFoldDB" id="A0A291B757"/>
<evidence type="ECO:0000313" key="7">
    <source>
        <dbReference type="Proteomes" id="UP000218160"/>
    </source>
</evidence>
<dbReference type="Gene3D" id="3.40.50.2000">
    <property type="entry name" value="Glycogen Phosphorylase B"/>
    <property type="match status" value="2"/>
</dbReference>
<dbReference type="PANTHER" id="PTHR30160">
    <property type="entry name" value="TETRAACYLDISACCHARIDE 4'-KINASE-RELATED"/>
    <property type="match status" value="1"/>
</dbReference>
<evidence type="ECO:0000256" key="4">
    <source>
        <dbReference type="ARBA" id="ARBA00044042"/>
    </source>
</evidence>
<evidence type="ECO:0000256" key="2">
    <source>
        <dbReference type="ARBA" id="ARBA00022679"/>
    </source>
</evidence>
<dbReference type="KEGG" id="elux:BTN50_0286"/>
<dbReference type="NCBIfam" id="TIGR02195">
    <property type="entry name" value="heptsyl_trn_II"/>
    <property type="match status" value="1"/>
</dbReference>
<organism evidence="6 7">
    <name type="scientific">Candidatus Enterovibrio altilux</name>
    <dbReference type="NCBI Taxonomy" id="1927128"/>
    <lineage>
        <taxon>Bacteria</taxon>
        <taxon>Pseudomonadati</taxon>
        <taxon>Pseudomonadota</taxon>
        <taxon>Gammaproteobacteria</taxon>
        <taxon>Vibrionales</taxon>
        <taxon>Vibrionaceae</taxon>
        <taxon>Enterovibrio</taxon>
    </lineage>
</organism>
<name>A0A291B757_9GAMM</name>
<reference evidence="7" key="1">
    <citation type="submission" date="2017-04" db="EMBL/GenBank/DDBJ databases">
        <title>Genome evolution of the luminous symbionts of deep sea anglerfish.</title>
        <authorList>
            <person name="Hendry T.A."/>
        </authorList>
    </citation>
    <scope>NUCLEOTIDE SEQUENCE [LARGE SCALE GENOMIC DNA]</scope>
</reference>
<keyword evidence="7" id="KW-1185">Reference proteome</keyword>
<dbReference type="InterPro" id="IPR011910">
    <property type="entry name" value="RfaF"/>
</dbReference>
<gene>
    <name evidence="6" type="ORF">BTN50_0286</name>
</gene>
<keyword evidence="2 6" id="KW-0808">Transferase</keyword>
<dbReference type="RefSeq" id="WP_096618728.1">
    <property type="nucleotide sequence ID" value="NZ_CP020660.1"/>
</dbReference>
<evidence type="ECO:0000256" key="1">
    <source>
        <dbReference type="ARBA" id="ARBA00022676"/>
    </source>
</evidence>
<dbReference type="GO" id="GO:0008713">
    <property type="term" value="F:ADP-heptose-lipopolysaccharide heptosyltransferase activity"/>
    <property type="evidence" value="ECO:0007669"/>
    <property type="project" value="UniProtKB-EC"/>
</dbReference>
<dbReference type="InterPro" id="IPR002201">
    <property type="entry name" value="Glyco_trans_9"/>
</dbReference>
<dbReference type="EC" id="2.4.99.24" evidence="4"/>
<dbReference type="InterPro" id="IPR051199">
    <property type="entry name" value="LPS_LOS_Heptosyltrfase"/>
</dbReference>
<accession>A0A291B757</accession>
<comment type="catalytic activity">
    <reaction evidence="5">
        <text>an L-alpha-D-Hep-(1-&gt;5)-[alpha-Kdo-(2-&gt;4)]-alpha-Kdo-(2-&gt;6)-lipid A + ADP-L-glycero-beta-D-manno-heptose = an L-alpha-D-Hep-(1-&gt;3)-L-alpha-D-Hep-(1-&gt;5)-[alpha-Kdo-(2-&gt;4)]-alpha-Kdo-(2-&gt;6)-lipid A + ADP + H(+)</text>
        <dbReference type="Rhea" id="RHEA:74071"/>
        <dbReference type="ChEBI" id="CHEBI:15378"/>
        <dbReference type="ChEBI" id="CHEBI:61506"/>
        <dbReference type="ChEBI" id="CHEBI:193068"/>
        <dbReference type="ChEBI" id="CHEBI:193069"/>
        <dbReference type="ChEBI" id="CHEBI:456216"/>
        <dbReference type="EC" id="2.4.99.24"/>
    </reaction>
</comment>
<protein>
    <recommendedName>
        <fullName evidence="4">lipopolysaccharide heptosyltransferase II</fullName>
        <ecNumber evidence="4">2.4.99.24</ecNumber>
    </recommendedName>
</protein>
<dbReference type="GO" id="GO:0009244">
    <property type="term" value="P:lipopolysaccharide core region biosynthetic process"/>
    <property type="evidence" value="ECO:0007669"/>
    <property type="project" value="TreeGrafter"/>
</dbReference>
<evidence type="ECO:0000313" key="6">
    <source>
        <dbReference type="EMBL" id="ATF08823.1"/>
    </source>
</evidence>
<proteinExistence type="inferred from homology"/>
<dbReference type="CDD" id="cd03789">
    <property type="entry name" value="GT9_LPS_heptosyltransferase"/>
    <property type="match status" value="1"/>
</dbReference>